<sequence>MALVTSVRDYINRMRHEGSPHTRLRNGIKSSNQPLIFSDFTIIPLPEFYADFVAGDPYHFTFNQEFYADFVAGDPYHFTFNQVYQRTSDTAKRIAHETAKLMYQHESGLFDFRRTESSPLLLVIDRRDDPIAQSVDISGLQDNKVDLRAIGSLSKDQQVEVVLSSEQDAFFKSNMYENFGDIGMNIKRMVDDFQQVAKSNQNIQTVEDMARFVDNYPEYKKMQGNVSKHVTLVTEMSKLVEARKLMLAVTDLLNNENVSEIDRLRLVMLYALRYEKENPVQLMQLFNKLASRSPKYKPGLVQFLLKQASVEKRTGDLFGNRDLMNIARNMARGLKGVENVYTQHQPLLFQTMESITRGRLRDVD</sequence>
<reference evidence="2" key="1">
    <citation type="submission" date="2019-12" db="EMBL/GenBank/DDBJ databases">
        <title>Genome sequencing and annotation of Brassica cretica.</title>
        <authorList>
            <person name="Studholme D.J."/>
            <person name="Sarris P."/>
        </authorList>
    </citation>
    <scope>NUCLEOTIDE SEQUENCE</scope>
    <source>
        <strain evidence="2">PFS-109/04</strain>
        <tissue evidence="2">Leaf</tissue>
    </source>
</reference>
<protein>
    <submittedName>
        <fullName evidence="2">Uncharacterized protein</fullName>
    </submittedName>
</protein>
<evidence type="ECO:0000256" key="1">
    <source>
        <dbReference type="ARBA" id="ARBA00009884"/>
    </source>
</evidence>
<dbReference type="PANTHER" id="PTHR11679">
    <property type="entry name" value="VESICLE PROTEIN SORTING-ASSOCIATED"/>
    <property type="match status" value="1"/>
</dbReference>
<dbReference type="AlphaFoldDB" id="A0A8S9PXK6"/>
<dbReference type="Pfam" id="PF00995">
    <property type="entry name" value="Sec1"/>
    <property type="match status" value="1"/>
</dbReference>
<organism evidence="2 3">
    <name type="scientific">Brassica cretica</name>
    <name type="common">Mustard</name>
    <dbReference type="NCBI Taxonomy" id="69181"/>
    <lineage>
        <taxon>Eukaryota</taxon>
        <taxon>Viridiplantae</taxon>
        <taxon>Streptophyta</taxon>
        <taxon>Embryophyta</taxon>
        <taxon>Tracheophyta</taxon>
        <taxon>Spermatophyta</taxon>
        <taxon>Magnoliopsida</taxon>
        <taxon>eudicotyledons</taxon>
        <taxon>Gunneridae</taxon>
        <taxon>Pentapetalae</taxon>
        <taxon>rosids</taxon>
        <taxon>malvids</taxon>
        <taxon>Brassicales</taxon>
        <taxon>Brassicaceae</taxon>
        <taxon>Brassiceae</taxon>
        <taxon>Brassica</taxon>
    </lineage>
</organism>
<gene>
    <name evidence="2" type="ORF">F2Q69_00050134</name>
</gene>
<dbReference type="InterPro" id="IPR036045">
    <property type="entry name" value="Sec1-like_sf"/>
</dbReference>
<name>A0A8S9PXK6_BRACR</name>
<dbReference type="SUPFAM" id="SSF56815">
    <property type="entry name" value="Sec1/munc18-like (SM) proteins"/>
    <property type="match status" value="1"/>
</dbReference>
<proteinExistence type="inferred from homology"/>
<dbReference type="InterPro" id="IPR001619">
    <property type="entry name" value="Sec1-like"/>
</dbReference>
<dbReference type="Proteomes" id="UP000712600">
    <property type="component" value="Unassembled WGS sequence"/>
</dbReference>
<dbReference type="Gene3D" id="3.90.830.10">
    <property type="entry name" value="Syntaxin Binding Protein 1, Chain A, domain 2"/>
    <property type="match status" value="1"/>
</dbReference>
<comment type="caution">
    <text evidence="2">The sequence shown here is derived from an EMBL/GenBank/DDBJ whole genome shotgun (WGS) entry which is preliminary data.</text>
</comment>
<evidence type="ECO:0000313" key="3">
    <source>
        <dbReference type="Proteomes" id="UP000712600"/>
    </source>
</evidence>
<evidence type="ECO:0000313" key="2">
    <source>
        <dbReference type="EMBL" id="KAF3525529.1"/>
    </source>
</evidence>
<dbReference type="EMBL" id="QGKX02001347">
    <property type="protein sequence ID" value="KAF3525529.1"/>
    <property type="molecule type" value="Genomic_DNA"/>
</dbReference>
<accession>A0A8S9PXK6</accession>
<comment type="similarity">
    <text evidence="1">Belongs to the STXBP/unc-18/SEC1 family.</text>
</comment>
<dbReference type="GO" id="GO:0016192">
    <property type="term" value="P:vesicle-mediated transport"/>
    <property type="evidence" value="ECO:0007669"/>
    <property type="project" value="InterPro"/>
</dbReference>
<dbReference type="InterPro" id="IPR043127">
    <property type="entry name" value="Sec-1-like_dom3a"/>
</dbReference>